<feature type="domain" description="Carrier" evidence="5">
    <location>
        <begin position="1193"/>
        <end position="1270"/>
    </location>
</feature>
<dbReference type="GO" id="GO:0031177">
    <property type="term" value="F:phosphopantetheine binding"/>
    <property type="evidence" value="ECO:0007669"/>
    <property type="project" value="TreeGrafter"/>
</dbReference>
<dbReference type="EMBL" id="JAQJAE010000004">
    <property type="protein sequence ID" value="KAJ5597208.1"/>
    <property type="molecule type" value="Genomic_DNA"/>
</dbReference>
<name>A0AAD6DZP6_9EURO</name>
<dbReference type="PANTHER" id="PTHR45527:SF16">
    <property type="entry name" value="NONRIBOSOMAL PEPTIDE SYNTHASE ATNA-RELATED"/>
    <property type="match status" value="1"/>
</dbReference>
<reference evidence="6" key="2">
    <citation type="submission" date="2023-01" db="EMBL/GenBank/DDBJ databases">
        <authorList>
            <person name="Petersen C."/>
        </authorList>
    </citation>
    <scope>NUCLEOTIDE SEQUENCE</scope>
    <source>
        <strain evidence="6">IBT 12815</strain>
    </source>
</reference>
<gene>
    <name evidence="6" type="ORF">N7537_007292</name>
</gene>
<dbReference type="GO" id="GO:0016874">
    <property type="term" value="F:ligase activity"/>
    <property type="evidence" value="ECO:0007669"/>
    <property type="project" value="UniProtKB-KW"/>
</dbReference>
<dbReference type="InterPro" id="IPR036736">
    <property type="entry name" value="ACP-like_sf"/>
</dbReference>
<comment type="similarity">
    <text evidence="4">Belongs to the NRP synthetase family.</text>
</comment>
<dbReference type="SUPFAM" id="SSF47336">
    <property type="entry name" value="ACP-like"/>
    <property type="match status" value="2"/>
</dbReference>
<comment type="caution">
    <text evidence="6">The sequence shown here is derived from an EMBL/GenBank/DDBJ whole genome shotgun (WGS) entry which is preliminary data.</text>
</comment>
<keyword evidence="2" id="KW-0597">Phosphoprotein</keyword>
<dbReference type="InterPro" id="IPR045851">
    <property type="entry name" value="AMP-bd_C_sf"/>
</dbReference>
<dbReference type="RefSeq" id="XP_056750425.1">
    <property type="nucleotide sequence ID" value="XM_056898349.1"/>
</dbReference>
<keyword evidence="7" id="KW-1185">Reference proteome</keyword>
<accession>A0AAD6DZP6</accession>
<dbReference type="GO" id="GO:0005737">
    <property type="term" value="C:cytoplasm"/>
    <property type="evidence" value="ECO:0007669"/>
    <property type="project" value="TreeGrafter"/>
</dbReference>
<evidence type="ECO:0000256" key="4">
    <source>
        <dbReference type="ARBA" id="ARBA00029454"/>
    </source>
</evidence>
<protein>
    <recommendedName>
        <fullName evidence="5">Carrier domain-containing protein</fullName>
    </recommendedName>
</protein>
<evidence type="ECO:0000256" key="1">
    <source>
        <dbReference type="ARBA" id="ARBA00022450"/>
    </source>
</evidence>
<sequence>MPTDEQRTQGTEAFVNRVNADWAFFTPSVARTLDPTRMPGLKTVMLSGEATSKEIVARWAPNRRLVNSNGPYECTVYFSFAELRDEGADVRNVGVPCFNGYIVSPDDVNILIDDEAGTGAPATDELLIQGPTVVRGYLHDGRSAAFVDPPAWYDGVLGPDARFYLTGDIAELCKDHHVNIRGQKVDLDEIRHHLLSWIPDLQDFVALFEGFSTTQQHWRAFVVSPLKEIVARYMLSTLFIPLTAIPLTAYSKLDLATLRALLVSLDTAQERRFALQEREFEPLVTEDELILCDILAVQLGLAISDINSNMGFVQLGSDSIKDMSVAKELGHRGKYLPAQTMLLSPTIKDMAQTITLAVASSLPEEGFLAISSRDRRANGARYVFKMGLGADAHALSASWLATVSAIEILRTRFFLSPTDGLVQVIVDDGDGNLPSFENLADLLQSHNSKHIGLGGHMARAGLSLPPVLPFTIALDERRDTTPAAASEAFWKCTLEHSSVSNWPLPAPTNSLAAESEWANCSRKLDIPSPAAGEKTNTAVTTYLQAAWALLLGAYQGSDHVVTHACHLPLMLAYESSGDGGRSARICTEDYCQDYSPRALGCTENCSSGRRREARVTELLHNIDLHLDTELTQEEALASYACWVELSAWTGPVSFLFCVLIQALPDDTISAPALFPPQGLAVAHPRHEAAVTEITYRELDQLSKRLALRLRRLGLGIGDVVPFHTHKSTWMMVGLLAVLRAGGTIMFLDMNNPTSRNQEILNQLRPYTTLIVCSPGVEQFWSADVKCTVELGADLKSDFSCALAASLPRRYPMKQSPTCFFTSRTSGTSKGIEVEHRSYLTAALARLGPFERTVRSRVLQLTPFSDVSISNMWTHATSRRGNHYAIQALVPSKAERLDDLAGAISRYAATDVSLTPTVATLLHPNQVPSLEVLVLAGEAPNEALYDTWLSTLVRLYNAYGPTERSILATATRAVAGAPRNIGHVTCGHAWVTHPENPHVRMQLGTVGELLIEGSGLQRGYYRNEPAKLQSFVNGDLVRANLDGSTYLRRRDQQIKLRGVRIEVAEIETKLLSAGAGVVHEECVDIVKLQGKEVLVSICTVRGDSAQSLQTRWHVLIAPVVQVFRTRLPRYMMPTLFMALPALLATVTGKRDRKKLRSIVCNIPADELRSYTASHLGLQASSHCEKSDPDWELATPELTLTQALWIEALDLGADSKVQMNPLSNFFDHGGDSVVVMRLVALCRSRCQRQIGVADIYKRPTLMDLAFALRESTDTVSRTPSSPITAPFSMLGPWRQHNAVLAAL</sequence>
<dbReference type="InterPro" id="IPR000873">
    <property type="entry name" value="AMP-dep_synth/lig_dom"/>
</dbReference>
<dbReference type="GO" id="GO:0044550">
    <property type="term" value="P:secondary metabolite biosynthetic process"/>
    <property type="evidence" value="ECO:0007669"/>
    <property type="project" value="TreeGrafter"/>
</dbReference>
<evidence type="ECO:0000313" key="7">
    <source>
        <dbReference type="Proteomes" id="UP001213799"/>
    </source>
</evidence>
<evidence type="ECO:0000313" key="6">
    <source>
        <dbReference type="EMBL" id="KAJ5597208.1"/>
    </source>
</evidence>
<dbReference type="Gene3D" id="3.40.50.12780">
    <property type="entry name" value="N-terminal domain of ligase-like"/>
    <property type="match status" value="2"/>
</dbReference>
<evidence type="ECO:0000256" key="3">
    <source>
        <dbReference type="ARBA" id="ARBA00022598"/>
    </source>
</evidence>
<dbReference type="InterPro" id="IPR042099">
    <property type="entry name" value="ANL_N_sf"/>
</dbReference>
<dbReference type="GeneID" id="81588591"/>
<dbReference type="Gene3D" id="1.10.1200.10">
    <property type="entry name" value="ACP-like"/>
    <property type="match status" value="2"/>
</dbReference>
<dbReference type="SUPFAM" id="SSF52777">
    <property type="entry name" value="CoA-dependent acyltransferases"/>
    <property type="match status" value="1"/>
</dbReference>
<dbReference type="PROSITE" id="PS50075">
    <property type="entry name" value="CARRIER"/>
    <property type="match status" value="1"/>
</dbReference>
<keyword evidence="3" id="KW-0436">Ligase</keyword>
<organism evidence="6 7">
    <name type="scientific">Penicillium hordei</name>
    <dbReference type="NCBI Taxonomy" id="40994"/>
    <lineage>
        <taxon>Eukaryota</taxon>
        <taxon>Fungi</taxon>
        <taxon>Dikarya</taxon>
        <taxon>Ascomycota</taxon>
        <taxon>Pezizomycotina</taxon>
        <taxon>Eurotiomycetes</taxon>
        <taxon>Eurotiomycetidae</taxon>
        <taxon>Eurotiales</taxon>
        <taxon>Aspergillaceae</taxon>
        <taxon>Penicillium</taxon>
    </lineage>
</organism>
<dbReference type="PANTHER" id="PTHR45527">
    <property type="entry name" value="NONRIBOSOMAL PEPTIDE SYNTHETASE"/>
    <property type="match status" value="1"/>
</dbReference>
<proteinExistence type="inferred from homology"/>
<dbReference type="Proteomes" id="UP001213799">
    <property type="component" value="Unassembled WGS sequence"/>
</dbReference>
<dbReference type="Gene3D" id="3.30.300.30">
    <property type="match status" value="2"/>
</dbReference>
<reference evidence="6" key="1">
    <citation type="journal article" date="2023" name="IMA Fungus">
        <title>Comparative genomic study of the Penicillium genus elucidates a diverse pangenome and 15 lateral gene transfer events.</title>
        <authorList>
            <person name="Petersen C."/>
            <person name="Sorensen T."/>
            <person name="Nielsen M.R."/>
            <person name="Sondergaard T.E."/>
            <person name="Sorensen J.L."/>
            <person name="Fitzpatrick D.A."/>
            <person name="Frisvad J.C."/>
            <person name="Nielsen K.L."/>
        </authorList>
    </citation>
    <scope>NUCLEOTIDE SEQUENCE</scope>
    <source>
        <strain evidence="6">IBT 12815</strain>
    </source>
</reference>
<keyword evidence="1" id="KW-0596">Phosphopantetheine</keyword>
<evidence type="ECO:0000259" key="5">
    <source>
        <dbReference type="PROSITE" id="PS50075"/>
    </source>
</evidence>
<dbReference type="Pfam" id="PF00550">
    <property type="entry name" value="PP-binding"/>
    <property type="match status" value="2"/>
</dbReference>
<dbReference type="GO" id="GO:0043041">
    <property type="term" value="P:amino acid activation for nonribosomal peptide biosynthetic process"/>
    <property type="evidence" value="ECO:0007669"/>
    <property type="project" value="TreeGrafter"/>
</dbReference>
<evidence type="ECO:0000256" key="2">
    <source>
        <dbReference type="ARBA" id="ARBA00022553"/>
    </source>
</evidence>
<dbReference type="InterPro" id="IPR009081">
    <property type="entry name" value="PP-bd_ACP"/>
</dbReference>
<dbReference type="Pfam" id="PF00501">
    <property type="entry name" value="AMP-binding"/>
    <property type="match status" value="1"/>
</dbReference>
<dbReference type="SUPFAM" id="SSF56801">
    <property type="entry name" value="Acetyl-CoA synthetase-like"/>
    <property type="match status" value="2"/>
</dbReference>